<gene>
    <name evidence="2" type="ORF">ABS764_14100</name>
</gene>
<proteinExistence type="predicted"/>
<evidence type="ECO:0000313" key="3">
    <source>
        <dbReference type="Proteomes" id="UP001629260"/>
    </source>
</evidence>
<dbReference type="EC" id="2.4.-.-" evidence="2"/>
<dbReference type="RefSeq" id="WP_408082428.1">
    <property type="nucleotide sequence ID" value="NZ_JBELQA010000008.1"/>
</dbReference>
<dbReference type="PANTHER" id="PTHR45947:SF3">
    <property type="entry name" value="SULFOQUINOVOSYL TRANSFERASE SQD2"/>
    <property type="match status" value="1"/>
</dbReference>
<dbReference type="CDD" id="cd03801">
    <property type="entry name" value="GT4_PimA-like"/>
    <property type="match status" value="1"/>
</dbReference>
<dbReference type="PANTHER" id="PTHR45947">
    <property type="entry name" value="SULFOQUINOVOSYL TRANSFERASE SQD2"/>
    <property type="match status" value="1"/>
</dbReference>
<dbReference type="Gene3D" id="3.40.50.2000">
    <property type="entry name" value="Glycogen Phosphorylase B"/>
    <property type="match status" value="2"/>
</dbReference>
<keyword evidence="2" id="KW-0328">Glycosyltransferase</keyword>
<organism evidence="2 3">
    <name type="scientific">Flavobacterium plantiphilum</name>
    <dbReference type="NCBI Taxonomy" id="3163297"/>
    <lineage>
        <taxon>Bacteria</taxon>
        <taxon>Pseudomonadati</taxon>
        <taxon>Bacteroidota</taxon>
        <taxon>Flavobacteriia</taxon>
        <taxon>Flavobacteriales</taxon>
        <taxon>Flavobacteriaceae</taxon>
        <taxon>Flavobacterium</taxon>
    </lineage>
</organism>
<keyword evidence="3" id="KW-1185">Reference proteome</keyword>
<keyword evidence="2" id="KW-0808">Transferase</keyword>
<reference evidence="2 3" key="1">
    <citation type="submission" date="2024-06" db="EMBL/GenBank/DDBJ databases">
        <authorList>
            <person name="Kaempfer P."/>
            <person name="Viver T."/>
        </authorList>
    </citation>
    <scope>NUCLEOTIDE SEQUENCE [LARGE SCALE GENOMIC DNA]</scope>
    <source>
        <strain evidence="2 3">ST-87</strain>
    </source>
</reference>
<dbReference type="Proteomes" id="UP001629260">
    <property type="component" value="Unassembled WGS sequence"/>
</dbReference>
<sequence>MKLLIVTHVPHYKEQSRYYAYAPYVREMNLWLKNAPQCTVVAPISTEKKGTIDIPYEHPDIIFFKVPAIALTSFIKILKTMLVLPLVLIRIIKAMQQADHIHLRCPGNMGLLGCILQIGFPFKTKSAKYAGNWDPEAKQPWTYRLQKWILNNTFLTRRMQVLVYGNWKNQSENIRPFFTATYSETEKQAIQKTVHSGETIRLLFAGTLVEGKNPIYAIQLLEQIKESIPNILLDIYGEGKLRRDIEKYVEVSNLKEHVILHGNQSQKIIKKACQQSHFVVLPSKSEGWPKAIAEGMFWGCVPLATAVSCIPDMLAQGKRGVLLQMEVEKDASAINDLINNPSVFEKKSKAAQQWSQKYTLDYFEAEIQKLLQQ</sequence>
<name>A0ABW8XXQ0_9FLAO</name>
<dbReference type="InterPro" id="IPR050194">
    <property type="entry name" value="Glycosyltransferase_grp1"/>
</dbReference>
<dbReference type="EMBL" id="JBELQA010000008">
    <property type="protein sequence ID" value="MFL9831980.1"/>
    <property type="molecule type" value="Genomic_DNA"/>
</dbReference>
<evidence type="ECO:0000259" key="1">
    <source>
        <dbReference type="Pfam" id="PF00534"/>
    </source>
</evidence>
<dbReference type="Pfam" id="PF00534">
    <property type="entry name" value="Glycos_transf_1"/>
    <property type="match status" value="1"/>
</dbReference>
<protein>
    <submittedName>
        <fullName evidence="2">Glycosyltransferase</fullName>
        <ecNumber evidence="2">2.4.-.-</ecNumber>
    </submittedName>
</protein>
<feature type="domain" description="Glycosyl transferase family 1" evidence="1">
    <location>
        <begin position="189"/>
        <end position="353"/>
    </location>
</feature>
<dbReference type="InterPro" id="IPR001296">
    <property type="entry name" value="Glyco_trans_1"/>
</dbReference>
<accession>A0ABW8XXQ0</accession>
<evidence type="ECO:0000313" key="2">
    <source>
        <dbReference type="EMBL" id="MFL9831980.1"/>
    </source>
</evidence>
<dbReference type="GO" id="GO:0016757">
    <property type="term" value="F:glycosyltransferase activity"/>
    <property type="evidence" value="ECO:0007669"/>
    <property type="project" value="UniProtKB-KW"/>
</dbReference>
<comment type="caution">
    <text evidence="2">The sequence shown here is derived from an EMBL/GenBank/DDBJ whole genome shotgun (WGS) entry which is preliminary data.</text>
</comment>
<dbReference type="SUPFAM" id="SSF53756">
    <property type="entry name" value="UDP-Glycosyltransferase/glycogen phosphorylase"/>
    <property type="match status" value="1"/>
</dbReference>